<evidence type="ECO:0000256" key="1">
    <source>
        <dbReference type="ARBA" id="ARBA00004123"/>
    </source>
</evidence>
<keyword evidence="9" id="KW-1185">Reference proteome</keyword>
<proteinExistence type="predicted"/>
<keyword evidence="4" id="KW-0804">Transcription</keyword>
<keyword evidence="6" id="KW-0175">Coiled coil</keyword>
<dbReference type="SMART" id="SM00353">
    <property type="entry name" value="HLH"/>
    <property type="match status" value="1"/>
</dbReference>
<keyword evidence="5" id="KW-0539">Nucleus</keyword>
<dbReference type="PANTHER" id="PTHR31945:SF63">
    <property type="entry name" value="TRANSCRIPTION FACTOR BHLH90"/>
    <property type="match status" value="1"/>
</dbReference>
<dbReference type="Pfam" id="PF14215">
    <property type="entry name" value="bHLH-MYC_N"/>
    <property type="match status" value="1"/>
</dbReference>
<accession>A0ABR2UAC2</accession>
<evidence type="ECO:0000256" key="5">
    <source>
        <dbReference type="ARBA" id="ARBA00023242"/>
    </source>
</evidence>
<feature type="coiled-coil region" evidence="6">
    <location>
        <begin position="373"/>
        <end position="403"/>
    </location>
</feature>
<name>A0ABR2UAC2_9ROSI</name>
<dbReference type="Pfam" id="PF22754">
    <property type="entry name" value="bHLH-TF_ACT-like_plant"/>
    <property type="match status" value="1"/>
</dbReference>
<dbReference type="PANTHER" id="PTHR31945">
    <property type="entry name" value="TRANSCRIPTION FACTOR SCREAM2-RELATED"/>
    <property type="match status" value="1"/>
</dbReference>
<evidence type="ECO:0000256" key="2">
    <source>
        <dbReference type="ARBA" id="ARBA00023015"/>
    </source>
</evidence>
<evidence type="ECO:0000259" key="7">
    <source>
        <dbReference type="PROSITE" id="PS50888"/>
    </source>
</evidence>
<evidence type="ECO:0000256" key="4">
    <source>
        <dbReference type="ARBA" id="ARBA00023163"/>
    </source>
</evidence>
<dbReference type="PROSITE" id="PS50888">
    <property type="entry name" value="BHLH"/>
    <property type="match status" value="1"/>
</dbReference>
<sequence>MRGFGRAVEWLRPFVHGRGWDFCVVWKLGEDPSRFIEWEDCCCSACFNVKEEKDELQKPLGPFCRDSHLKHPIRSKACEALSHFPFVISLYAGIHGEVAMSNEPGWINYGVASGSHSSHHEMMGTRVLVPVFGGLIELVASKHARPFGLFPINYYFAMKLGFPYFHLIDFLAIHYSLKTCSFGLFIQIPEDHNIIELVTSQCNAVLKPEVATAESYTKANLDKWYHFPFSISLSTSTSVPRIELIPPVSDSSSHPSLDGSYCGSSPSIEHPPFASDSAYISQDEQFEQLIGRHYGANRPRCSKNVSEKQARFALDRNTSVNNRMRTTEQPEKEKYLSKNLVAERNRRKKISELLLKLRALVPNISKMDRSAILTDAIEYIGDLQEEKKKLENELMEIEEENCKRSISELRSAKLSMFHKDNMSAAKPNQVSSSLTKMVKMEAPVEVNQITQREFLIKLHYEHKRGSFAKLMEGIYSLGLQVIDANVTTFNDKILSIFKVEANRDLQSRKLRDLLTNLTK</sequence>
<dbReference type="InterPro" id="IPR011598">
    <property type="entry name" value="bHLH_dom"/>
</dbReference>
<evidence type="ECO:0000256" key="3">
    <source>
        <dbReference type="ARBA" id="ARBA00023125"/>
    </source>
</evidence>
<comment type="subcellular location">
    <subcellularLocation>
        <location evidence="1">Nucleus</location>
    </subcellularLocation>
</comment>
<protein>
    <recommendedName>
        <fullName evidence="7">BHLH domain-containing protein</fullName>
    </recommendedName>
</protein>
<dbReference type="InterPro" id="IPR054502">
    <property type="entry name" value="bHLH-TF_ACT-like_plant"/>
</dbReference>
<dbReference type="Gene3D" id="4.10.280.10">
    <property type="entry name" value="Helix-loop-helix DNA-binding domain"/>
    <property type="match status" value="1"/>
</dbReference>
<keyword evidence="2" id="KW-0805">Transcription regulation</keyword>
<organism evidence="8 9">
    <name type="scientific">Hibiscus sabdariffa</name>
    <name type="common">roselle</name>
    <dbReference type="NCBI Taxonomy" id="183260"/>
    <lineage>
        <taxon>Eukaryota</taxon>
        <taxon>Viridiplantae</taxon>
        <taxon>Streptophyta</taxon>
        <taxon>Embryophyta</taxon>
        <taxon>Tracheophyta</taxon>
        <taxon>Spermatophyta</taxon>
        <taxon>Magnoliopsida</taxon>
        <taxon>eudicotyledons</taxon>
        <taxon>Gunneridae</taxon>
        <taxon>Pentapetalae</taxon>
        <taxon>rosids</taxon>
        <taxon>malvids</taxon>
        <taxon>Malvales</taxon>
        <taxon>Malvaceae</taxon>
        <taxon>Malvoideae</taxon>
        <taxon>Hibiscus</taxon>
    </lineage>
</organism>
<dbReference type="Proteomes" id="UP001396334">
    <property type="component" value="Unassembled WGS sequence"/>
</dbReference>
<dbReference type="InterPro" id="IPR036638">
    <property type="entry name" value="HLH_DNA-bd_sf"/>
</dbReference>
<dbReference type="EMBL" id="JBBPBN010000001">
    <property type="protein sequence ID" value="KAK9046636.1"/>
    <property type="molecule type" value="Genomic_DNA"/>
</dbReference>
<keyword evidence="3" id="KW-0238">DNA-binding</keyword>
<dbReference type="InterPro" id="IPR051358">
    <property type="entry name" value="TF_AMS/ICE1/BHLH6-like"/>
</dbReference>
<reference evidence="8 9" key="1">
    <citation type="journal article" date="2024" name="G3 (Bethesda)">
        <title>Genome assembly of Hibiscus sabdariffa L. provides insights into metabolisms of medicinal natural products.</title>
        <authorList>
            <person name="Kim T."/>
        </authorList>
    </citation>
    <scope>NUCLEOTIDE SEQUENCE [LARGE SCALE GENOMIC DNA]</scope>
    <source>
        <strain evidence="8">TK-2024</strain>
        <tissue evidence="8">Old leaves</tissue>
    </source>
</reference>
<feature type="domain" description="BHLH" evidence="7">
    <location>
        <begin position="334"/>
        <end position="383"/>
    </location>
</feature>
<dbReference type="SUPFAM" id="SSF47459">
    <property type="entry name" value="HLH, helix-loop-helix DNA-binding domain"/>
    <property type="match status" value="1"/>
</dbReference>
<evidence type="ECO:0000256" key="6">
    <source>
        <dbReference type="SAM" id="Coils"/>
    </source>
</evidence>
<evidence type="ECO:0000313" key="8">
    <source>
        <dbReference type="EMBL" id="KAK9046636.1"/>
    </source>
</evidence>
<dbReference type="Pfam" id="PF00010">
    <property type="entry name" value="HLH"/>
    <property type="match status" value="1"/>
</dbReference>
<evidence type="ECO:0000313" key="9">
    <source>
        <dbReference type="Proteomes" id="UP001396334"/>
    </source>
</evidence>
<dbReference type="InterPro" id="IPR025610">
    <property type="entry name" value="MYC/MYB_N"/>
</dbReference>
<comment type="caution">
    <text evidence="8">The sequence shown here is derived from an EMBL/GenBank/DDBJ whole genome shotgun (WGS) entry which is preliminary data.</text>
</comment>
<gene>
    <name evidence="8" type="ORF">V6N11_052521</name>
</gene>